<accession>A0AAD9S7E4</accession>
<comment type="caution">
    <text evidence="2">The sequence shown here is derived from an EMBL/GenBank/DDBJ whole genome shotgun (WGS) entry which is preliminary data.</text>
</comment>
<dbReference type="InterPro" id="IPR010730">
    <property type="entry name" value="HET"/>
</dbReference>
<sequence>MKKFAGKLGQLAGLSTTAAQRKTVGAGMPGPAAENTTTISRSWRQWAEEPYPKLLHEGGANSRDQLEPVFQYNQLDETADSTRLLQIKPHLRTDGLLDCSLVTVKFGDRPKFDALSYMWGDSSVRKKICVNGAEFEVTENLFDALHFLRRRPEPKEWLPIWIDAICIDQQGIAEKDRQLPFMPHIYERAQQVLVWLGRGYEKFQAPDTEDLIRRELHWRHGGLGDDLLSKDFNMVANYGGDYVFKDSEKAMAGMLRADRYWDRVWIIQEIGKARRIMVCFGKITLNWAEFICFVCRFERGDHGPKKFNDMNKSRQSRKLKDLLEQHQRAQCALPKDKIYGLLGLALDSGGFPVHYDQSDLSTWVDTLDFAARRGLVPMDQTISFARMVSTLLFDHPTSHAPDPSTLDTIPKSKATDHSASTYPLGAFLIGWVEAIGPSTSEIFSNLDALNKWNTDQFDEGDRLRRSLLDTDDDAIKTMLASGAADLLGSAQHPSLIGNLARSISPLSSAHKSQVDEGAFVSGSSSPARIFKLYPQDADASWTTFDNSKLGVISNRARRGDIICYLKELREMFVLRRDDKEPNVVRIVGKGLLTNSVISGKPLEPPKGNLDGLGKVSINVDAKTLWQLAS</sequence>
<keyword evidence="3" id="KW-1185">Reference proteome</keyword>
<proteinExistence type="predicted"/>
<name>A0AAD9S7E4_PHOAM</name>
<organism evidence="2 3">
    <name type="scientific">Phomopsis amygdali</name>
    <name type="common">Fusicoccum amygdali</name>
    <dbReference type="NCBI Taxonomy" id="1214568"/>
    <lineage>
        <taxon>Eukaryota</taxon>
        <taxon>Fungi</taxon>
        <taxon>Dikarya</taxon>
        <taxon>Ascomycota</taxon>
        <taxon>Pezizomycotina</taxon>
        <taxon>Sordariomycetes</taxon>
        <taxon>Sordariomycetidae</taxon>
        <taxon>Diaporthales</taxon>
        <taxon>Diaporthaceae</taxon>
        <taxon>Diaporthe</taxon>
    </lineage>
</organism>
<dbReference type="PANTHER" id="PTHR24148">
    <property type="entry name" value="ANKYRIN REPEAT DOMAIN-CONTAINING PROTEIN 39 HOMOLOG-RELATED"/>
    <property type="match status" value="1"/>
</dbReference>
<reference evidence="2" key="1">
    <citation type="submission" date="2023-06" db="EMBL/GenBank/DDBJ databases">
        <authorList>
            <person name="Noh H."/>
        </authorList>
    </citation>
    <scope>NUCLEOTIDE SEQUENCE</scope>
    <source>
        <strain evidence="2">DUCC20226</strain>
    </source>
</reference>
<dbReference type="Pfam" id="PF06985">
    <property type="entry name" value="HET"/>
    <property type="match status" value="1"/>
</dbReference>
<evidence type="ECO:0000259" key="1">
    <source>
        <dbReference type="Pfam" id="PF06985"/>
    </source>
</evidence>
<dbReference type="InterPro" id="IPR052895">
    <property type="entry name" value="HetReg/Transcr_Mod"/>
</dbReference>
<evidence type="ECO:0000313" key="3">
    <source>
        <dbReference type="Proteomes" id="UP001265746"/>
    </source>
</evidence>
<dbReference type="PANTHER" id="PTHR24148:SF73">
    <property type="entry name" value="HET DOMAIN PROTEIN (AFU_ORTHOLOGUE AFUA_8G01020)"/>
    <property type="match status" value="1"/>
</dbReference>
<evidence type="ECO:0000313" key="2">
    <source>
        <dbReference type="EMBL" id="KAK2601140.1"/>
    </source>
</evidence>
<dbReference type="Proteomes" id="UP001265746">
    <property type="component" value="Unassembled WGS sequence"/>
</dbReference>
<dbReference type="AlphaFoldDB" id="A0AAD9S7E4"/>
<gene>
    <name evidence="2" type="ORF">N8I77_010610</name>
</gene>
<protein>
    <recommendedName>
        <fullName evidence="1">Heterokaryon incompatibility domain-containing protein</fullName>
    </recommendedName>
</protein>
<feature type="domain" description="Heterokaryon incompatibility" evidence="1">
    <location>
        <begin position="112"/>
        <end position="269"/>
    </location>
</feature>
<dbReference type="EMBL" id="JAUJFL010000006">
    <property type="protein sequence ID" value="KAK2601140.1"/>
    <property type="molecule type" value="Genomic_DNA"/>
</dbReference>